<dbReference type="EMBL" id="JAGMUV010000008">
    <property type="protein sequence ID" value="KAH7146118.1"/>
    <property type="molecule type" value="Genomic_DNA"/>
</dbReference>
<accession>A0A9P9J8C7</accession>
<protein>
    <submittedName>
        <fullName evidence="1">Uncharacterized protein</fullName>
    </submittedName>
</protein>
<evidence type="ECO:0000313" key="1">
    <source>
        <dbReference type="EMBL" id="KAH7146118.1"/>
    </source>
</evidence>
<sequence>MLYKSPAFLPNLPTDSSLITRQAFTLACTIFFRCPKNTNCVSGVVRVQFSTRNCFAFLSCCYVEDVRDILKRCLDNLDLLRIHPLYLLSFIYDHRFQRWTDWFAQLWKEVVELESVTNMTHPFWKISQMDAQRLQALSKDDNLLTQLHATHLELCHSHTVISFATRFGKVCSDAVAEMEKRRQDLGYSPLSRRHASGIDDAFQTILIRCDYMADRLTELSNRLRGQINVVRFLLSTMSLPDCGADHFGSHTISSLRRIARSTSPSRSSKHRIVRR</sequence>
<dbReference type="OrthoDB" id="5030973at2759"/>
<comment type="caution">
    <text evidence="1">The sequence shown here is derived from an EMBL/GenBank/DDBJ whole genome shotgun (WGS) entry which is preliminary data.</text>
</comment>
<organism evidence="1 2">
    <name type="scientific">Dactylonectria macrodidyma</name>
    <dbReference type="NCBI Taxonomy" id="307937"/>
    <lineage>
        <taxon>Eukaryota</taxon>
        <taxon>Fungi</taxon>
        <taxon>Dikarya</taxon>
        <taxon>Ascomycota</taxon>
        <taxon>Pezizomycotina</taxon>
        <taxon>Sordariomycetes</taxon>
        <taxon>Hypocreomycetidae</taxon>
        <taxon>Hypocreales</taxon>
        <taxon>Nectriaceae</taxon>
        <taxon>Dactylonectria</taxon>
    </lineage>
</organism>
<name>A0A9P9J8C7_9HYPO</name>
<reference evidence="1" key="1">
    <citation type="journal article" date="2021" name="Nat. Commun.">
        <title>Genetic determinants of endophytism in the Arabidopsis root mycobiome.</title>
        <authorList>
            <person name="Mesny F."/>
            <person name="Miyauchi S."/>
            <person name="Thiergart T."/>
            <person name="Pickel B."/>
            <person name="Atanasova L."/>
            <person name="Karlsson M."/>
            <person name="Huettel B."/>
            <person name="Barry K.W."/>
            <person name="Haridas S."/>
            <person name="Chen C."/>
            <person name="Bauer D."/>
            <person name="Andreopoulos W."/>
            <person name="Pangilinan J."/>
            <person name="LaButti K."/>
            <person name="Riley R."/>
            <person name="Lipzen A."/>
            <person name="Clum A."/>
            <person name="Drula E."/>
            <person name="Henrissat B."/>
            <person name="Kohler A."/>
            <person name="Grigoriev I.V."/>
            <person name="Martin F.M."/>
            <person name="Hacquard S."/>
        </authorList>
    </citation>
    <scope>NUCLEOTIDE SEQUENCE</scope>
    <source>
        <strain evidence="1">MPI-CAGE-AT-0147</strain>
    </source>
</reference>
<dbReference type="Proteomes" id="UP000738349">
    <property type="component" value="Unassembled WGS sequence"/>
</dbReference>
<gene>
    <name evidence="1" type="ORF">EDB81DRAFT_485172</name>
</gene>
<proteinExistence type="predicted"/>
<evidence type="ECO:0000313" key="2">
    <source>
        <dbReference type="Proteomes" id="UP000738349"/>
    </source>
</evidence>
<keyword evidence="2" id="KW-1185">Reference proteome</keyword>
<dbReference type="AlphaFoldDB" id="A0A9P9J8C7"/>